<name>A0A372GQN3_9ACTN</name>
<dbReference type="AlphaFoldDB" id="A0A372GQN3"/>
<dbReference type="RefSeq" id="WP_117397900.1">
    <property type="nucleotide sequence ID" value="NZ_QVNQ01000001.1"/>
</dbReference>
<proteinExistence type="predicted"/>
<keyword evidence="2" id="KW-0812">Transmembrane</keyword>
<keyword evidence="2" id="KW-1133">Transmembrane helix</keyword>
<organism evidence="3 4">
    <name type="scientific">Actinomadura spongiicola</name>
    <dbReference type="NCBI Taxonomy" id="2303421"/>
    <lineage>
        <taxon>Bacteria</taxon>
        <taxon>Bacillati</taxon>
        <taxon>Actinomycetota</taxon>
        <taxon>Actinomycetes</taxon>
        <taxon>Streptosporangiales</taxon>
        <taxon>Thermomonosporaceae</taxon>
        <taxon>Actinomadura</taxon>
    </lineage>
</organism>
<comment type="caution">
    <text evidence="3">The sequence shown here is derived from an EMBL/GenBank/DDBJ whole genome shotgun (WGS) entry which is preliminary data.</text>
</comment>
<feature type="region of interest" description="Disordered" evidence="1">
    <location>
        <begin position="81"/>
        <end position="121"/>
    </location>
</feature>
<evidence type="ECO:0000256" key="1">
    <source>
        <dbReference type="SAM" id="MobiDB-lite"/>
    </source>
</evidence>
<protein>
    <submittedName>
        <fullName evidence="3">Uncharacterized protein</fullName>
    </submittedName>
</protein>
<feature type="transmembrane region" description="Helical" evidence="2">
    <location>
        <begin position="53"/>
        <end position="78"/>
    </location>
</feature>
<gene>
    <name evidence="3" type="ORF">D0T12_04315</name>
</gene>
<dbReference type="EMBL" id="QVNQ01000001">
    <property type="protein sequence ID" value="RFS87452.1"/>
    <property type="molecule type" value="Genomic_DNA"/>
</dbReference>
<evidence type="ECO:0000313" key="4">
    <source>
        <dbReference type="Proteomes" id="UP000262882"/>
    </source>
</evidence>
<feature type="compositionally biased region" description="Basic residues" evidence="1">
    <location>
        <begin position="108"/>
        <end position="121"/>
    </location>
</feature>
<evidence type="ECO:0000313" key="3">
    <source>
        <dbReference type="EMBL" id="RFS87452.1"/>
    </source>
</evidence>
<sequence length="121" mass="13226">MLTVRQSSDAVAVPDRERLGVAFRVLLVLRGLVLAMTVMLVPDDWHDPSLMLAVVAVATVTAIACLAWRGVLSLYYGIRRRDRTGGRGPGNGPASRRRPGSRAARQAATRRRRARLRPTPG</sequence>
<keyword evidence="2" id="KW-0472">Membrane</keyword>
<keyword evidence="4" id="KW-1185">Reference proteome</keyword>
<feature type="transmembrane region" description="Helical" evidence="2">
    <location>
        <begin position="21"/>
        <end position="41"/>
    </location>
</feature>
<evidence type="ECO:0000256" key="2">
    <source>
        <dbReference type="SAM" id="Phobius"/>
    </source>
</evidence>
<reference evidence="3 4" key="1">
    <citation type="submission" date="2018-08" db="EMBL/GenBank/DDBJ databases">
        <title>Actinomadura spongicola sp. nov., isolated from marine sponge Leucetta chagosensis.</title>
        <authorList>
            <person name="Li L."/>
            <person name="Lin H.W."/>
        </authorList>
    </citation>
    <scope>NUCLEOTIDE SEQUENCE [LARGE SCALE GENOMIC DNA]</scope>
    <source>
        <strain evidence="3 4">LHW52907</strain>
    </source>
</reference>
<accession>A0A372GQN3</accession>
<dbReference type="Proteomes" id="UP000262882">
    <property type="component" value="Unassembled WGS sequence"/>
</dbReference>